<dbReference type="PROSITE" id="PS00107">
    <property type="entry name" value="PROTEIN_KINASE_ATP"/>
    <property type="match status" value="1"/>
</dbReference>
<evidence type="ECO:0000313" key="7">
    <source>
        <dbReference type="Proteomes" id="UP001210925"/>
    </source>
</evidence>
<gene>
    <name evidence="6" type="ORF">HK103_006128</name>
</gene>
<evidence type="ECO:0000256" key="2">
    <source>
        <dbReference type="ARBA" id="ARBA00022840"/>
    </source>
</evidence>
<accession>A0AAD5UEV4</accession>
<keyword evidence="4" id="KW-0808">Transferase</keyword>
<dbReference type="InterPro" id="IPR017441">
    <property type="entry name" value="Protein_kinase_ATP_BS"/>
</dbReference>
<comment type="similarity">
    <text evidence="4">Belongs to the protein kinase superfamily.</text>
</comment>
<dbReference type="GO" id="GO:0004674">
    <property type="term" value="F:protein serine/threonine kinase activity"/>
    <property type="evidence" value="ECO:0007669"/>
    <property type="project" value="UniProtKB-KW"/>
</dbReference>
<keyword evidence="4" id="KW-0418">Kinase</keyword>
<dbReference type="InterPro" id="IPR011009">
    <property type="entry name" value="Kinase-like_dom_sf"/>
</dbReference>
<dbReference type="PANTHER" id="PTHR24346">
    <property type="entry name" value="MAP/MICROTUBULE AFFINITY-REGULATING KINASE"/>
    <property type="match status" value="1"/>
</dbReference>
<dbReference type="PANTHER" id="PTHR24346:SF30">
    <property type="entry name" value="MATERNAL EMBRYONIC LEUCINE ZIPPER KINASE"/>
    <property type="match status" value="1"/>
</dbReference>
<dbReference type="InterPro" id="IPR000719">
    <property type="entry name" value="Prot_kinase_dom"/>
</dbReference>
<dbReference type="Proteomes" id="UP001210925">
    <property type="component" value="Unassembled WGS sequence"/>
</dbReference>
<keyword evidence="2 3" id="KW-0067">ATP-binding</keyword>
<evidence type="ECO:0000259" key="5">
    <source>
        <dbReference type="PROSITE" id="PS50011"/>
    </source>
</evidence>
<dbReference type="GO" id="GO:0005524">
    <property type="term" value="F:ATP binding"/>
    <property type="evidence" value="ECO:0007669"/>
    <property type="project" value="UniProtKB-UniRule"/>
</dbReference>
<feature type="domain" description="Protein kinase" evidence="5">
    <location>
        <begin position="19"/>
        <end position="274"/>
    </location>
</feature>
<sequence>MKDYLDPTTQLGEFISKTLQIKSVLGEGTFAVVFLAEDTVTRKKYAVKCLYKQGLSKKQLDIQYEEILFMKKVAGHPNIINIVDYVETPHYRYMVLDHCDRDLFDYILNEKMDESKVRKIFLQLTSAVAHCHEQGVFHRDLKPENILVLENNIKLCDFGLATTDDLSSDFGCGSACYLSPEARGEDSIPLSYHPAANDVWSLGVILINLLTAKNPWNQASDTDKHFLHHIYTKSPQDTFQEKFGFSPQICKLLRTIFHLDPFCRPTVSQLHASFSEISGYFCHSIPVKYLPLTPVSPDEHTFFPERFTKSPSKQLSTDSYEEKIKPSVDSESTIFEMEL</sequence>
<dbReference type="FunFam" id="1.10.510.10:FF:000571">
    <property type="entry name" value="Maternal embryonic leucine zipper kinase"/>
    <property type="match status" value="1"/>
</dbReference>
<dbReference type="Pfam" id="PF00069">
    <property type="entry name" value="Pkinase"/>
    <property type="match status" value="1"/>
</dbReference>
<comment type="caution">
    <text evidence="6">The sequence shown here is derived from an EMBL/GenBank/DDBJ whole genome shotgun (WGS) entry which is preliminary data.</text>
</comment>
<dbReference type="AlphaFoldDB" id="A0AAD5UEV4"/>
<keyword evidence="4" id="KW-0723">Serine/threonine-protein kinase</keyword>
<dbReference type="GO" id="GO:0035556">
    <property type="term" value="P:intracellular signal transduction"/>
    <property type="evidence" value="ECO:0007669"/>
    <property type="project" value="TreeGrafter"/>
</dbReference>
<feature type="binding site" evidence="3">
    <location>
        <position position="48"/>
    </location>
    <ligand>
        <name>ATP</name>
        <dbReference type="ChEBI" id="CHEBI:30616"/>
    </ligand>
</feature>
<evidence type="ECO:0000256" key="4">
    <source>
        <dbReference type="RuleBase" id="RU000304"/>
    </source>
</evidence>
<proteinExistence type="inferred from homology"/>
<dbReference type="GO" id="GO:0005737">
    <property type="term" value="C:cytoplasm"/>
    <property type="evidence" value="ECO:0007669"/>
    <property type="project" value="TreeGrafter"/>
</dbReference>
<dbReference type="SUPFAM" id="SSF56112">
    <property type="entry name" value="Protein kinase-like (PK-like)"/>
    <property type="match status" value="1"/>
</dbReference>
<dbReference type="PROSITE" id="PS50011">
    <property type="entry name" value="PROTEIN_KINASE_DOM"/>
    <property type="match status" value="1"/>
</dbReference>
<dbReference type="SMART" id="SM00220">
    <property type="entry name" value="S_TKc"/>
    <property type="match status" value="1"/>
</dbReference>
<dbReference type="Gene3D" id="1.10.510.10">
    <property type="entry name" value="Transferase(Phosphotransferase) domain 1"/>
    <property type="match status" value="1"/>
</dbReference>
<name>A0AAD5UEV4_9FUNG</name>
<evidence type="ECO:0000256" key="1">
    <source>
        <dbReference type="ARBA" id="ARBA00022741"/>
    </source>
</evidence>
<dbReference type="InterPro" id="IPR008271">
    <property type="entry name" value="Ser/Thr_kinase_AS"/>
</dbReference>
<keyword evidence="7" id="KW-1185">Reference proteome</keyword>
<organism evidence="6 7">
    <name type="scientific">Boothiomyces macroporosus</name>
    <dbReference type="NCBI Taxonomy" id="261099"/>
    <lineage>
        <taxon>Eukaryota</taxon>
        <taxon>Fungi</taxon>
        <taxon>Fungi incertae sedis</taxon>
        <taxon>Chytridiomycota</taxon>
        <taxon>Chytridiomycota incertae sedis</taxon>
        <taxon>Chytridiomycetes</taxon>
        <taxon>Rhizophydiales</taxon>
        <taxon>Terramycetaceae</taxon>
        <taxon>Boothiomyces</taxon>
    </lineage>
</organism>
<dbReference type="EMBL" id="JADGKB010000062">
    <property type="protein sequence ID" value="KAJ3255686.1"/>
    <property type="molecule type" value="Genomic_DNA"/>
</dbReference>
<dbReference type="PROSITE" id="PS00108">
    <property type="entry name" value="PROTEIN_KINASE_ST"/>
    <property type="match status" value="1"/>
</dbReference>
<reference evidence="6" key="1">
    <citation type="submission" date="2020-05" db="EMBL/GenBank/DDBJ databases">
        <title>Phylogenomic resolution of chytrid fungi.</title>
        <authorList>
            <person name="Stajich J.E."/>
            <person name="Amses K."/>
            <person name="Simmons R."/>
            <person name="Seto K."/>
            <person name="Myers J."/>
            <person name="Bonds A."/>
            <person name="Quandt C.A."/>
            <person name="Barry K."/>
            <person name="Liu P."/>
            <person name="Grigoriev I."/>
            <person name="Longcore J.E."/>
            <person name="James T.Y."/>
        </authorList>
    </citation>
    <scope>NUCLEOTIDE SEQUENCE</scope>
    <source>
        <strain evidence="6">PLAUS21</strain>
    </source>
</reference>
<protein>
    <recommendedName>
        <fullName evidence="5">Protein kinase domain-containing protein</fullName>
    </recommendedName>
</protein>
<keyword evidence="1 3" id="KW-0547">Nucleotide-binding</keyword>
<evidence type="ECO:0000256" key="3">
    <source>
        <dbReference type="PROSITE-ProRule" id="PRU10141"/>
    </source>
</evidence>
<evidence type="ECO:0000313" key="6">
    <source>
        <dbReference type="EMBL" id="KAJ3255686.1"/>
    </source>
</evidence>